<evidence type="ECO:0000313" key="2">
    <source>
        <dbReference type="Proteomes" id="UP000683000"/>
    </source>
</evidence>
<proteinExistence type="predicted"/>
<dbReference type="EMBL" id="JAGFBS010000021">
    <property type="protein sequence ID" value="KAG6373567.1"/>
    <property type="molecule type" value="Genomic_DNA"/>
</dbReference>
<comment type="caution">
    <text evidence="1">The sequence shown here is derived from an EMBL/GenBank/DDBJ whole genome shotgun (WGS) entry which is preliminary data.</text>
</comment>
<name>A0A8I2YLP3_9AGAM</name>
<evidence type="ECO:0000313" key="1">
    <source>
        <dbReference type="EMBL" id="KAG6373567.1"/>
    </source>
</evidence>
<gene>
    <name evidence="1" type="ORF">JVT61DRAFT_6214</name>
</gene>
<dbReference type="Gene3D" id="2.80.10.50">
    <property type="match status" value="1"/>
</dbReference>
<dbReference type="AlphaFoldDB" id="A0A8I2YLP3"/>
<protein>
    <submittedName>
        <fullName evidence="1">Uncharacterized protein</fullName>
    </submittedName>
</protein>
<dbReference type="InterPro" id="IPR031755">
    <property type="entry name" value="Inhibitor_I66"/>
</dbReference>
<dbReference type="Proteomes" id="UP000683000">
    <property type="component" value="Unassembled WGS sequence"/>
</dbReference>
<keyword evidence="2" id="KW-1185">Reference proteome</keyword>
<sequence>MAPNLTSGTFKIVSLIDGNPPASINLTLPGFQSVYLNGPVTTWVIKREGDKSYRLSLGGYPYTGVIDNNVTASIHEQQNVEWIATYRRLQDAYTISPIDDKIMGWTVANDDPNSKVLDSLLLATLTSVAGCAEDRYNPAFLSPAVRNYPAVPLRAS</sequence>
<organism evidence="1 2">
    <name type="scientific">Boletus reticuloceps</name>
    <dbReference type="NCBI Taxonomy" id="495285"/>
    <lineage>
        <taxon>Eukaryota</taxon>
        <taxon>Fungi</taxon>
        <taxon>Dikarya</taxon>
        <taxon>Basidiomycota</taxon>
        <taxon>Agaricomycotina</taxon>
        <taxon>Agaricomycetes</taxon>
        <taxon>Agaricomycetidae</taxon>
        <taxon>Boletales</taxon>
        <taxon>Boletineae</taxon>
        <taxon>Boletaceae</taxon>
        <taxon>Boletoideae</taxon>
        <taxon>Boletus</taxon>
    </lineage>
</organism>
<dbReference type="Pfam" id="PF16850">
    <property type="entry name" value="Inhibitor_I66"/>
    <property type="match status" value="1"/>
</dbReference>
<dbReference type="GO" id="GO:0004867">
    <property type="term" value="F:serine-type endopeptidase inhibitor activity"/>
    <property type="evidence" value="ECO:0007669"/>
    <property type="project" value="InterPro"/>
</dbReference>
<accession>A0A8I2YLP3</accession>
<dbReference type="OrthoDB" id="2668679at2759"/>
<reference evidence="1" key="1">
    <citation type="submission" date="2021-03" db="EMBL/GenBank/DDBJ databases">
        <title>Evolutionary innovations through gain and loss of genes in the ectomycorrhizal Boletales.</title>
        <authorList>
            <person name="Wu G."/>
            <person name="Miyauchi S."/>
            <person name="Morin E."/>
            <person name="Yang Z.-L."/>
            <person name="Xu J."/>
            <person name="Martin F.M."/>
        </authorList>
    </citation>
    <scope>NUCLEOTIDE SEQUENCE</scope>
    <source>
        <strain evidence="1">BR01</strain>
    </source>
</reference>